<evidence type="ECO:0000313" key="2">
    <source>
        <dbReference type="Proteomes" id="UP001595901"/>
    </source>
</evidence>
<dbReference type="EMBL" id="JBHSAC010000004">
    <property type="protein sequence ID" value="MFC3931287.1"/>
    <property type="molecule type" value="Genomic_DNA"/>
</dbReference>
<dbReference type="Proteomes" id="UP001595901">
    <property type="component" value="Unassembled WGS sequence"/>
</dbReference>
<dbReference type="RefSeq" id="WP_380429087.1">
    <property type="nucleotide sequence ID" value="NZ_JBHSAC010000004.1"/>
</dbReference>
<name>A0ABV8CZ25_9STRE</name>
<dbReference type="Pfam" id="PF11187">
    <property type="entry name" value="Mbeg1-like"/>
    <property type="match status" value="1"/>
</dbReference>
<dbReference type="InterPro" id="IPR029058">
    <property type="entry name" value="AB_hydrolase_fold"/>
</dbReference>
<comment type="caution">
    <text evidence="1">The sequence shown here is derived from an EMBL/GenBank/DDBJ whole genome shotgun (WGS) entry which is preliminary data.</text>
</comment>
<proteinExistence type="predicted"/>
<reference evidence="2" key="1">
    <citation type="journal article" date="2019" name="Int. J. Syst. Evol. Microbiol.">
        <title>The Global Catalogue of Microorganisms (GCM) 10K type strain sequencing project: providing services to taxonomists for standard genome sequencing and annotation.</title>
        <authorList>
            <consortium name="The Broad Institute Genomics Platform"/>
            <consortium name="The Broad Institute Genome Sequencing Center for Infectious Disease"/>
            <person name="Wu L."/>
            <person name="Ma J."/>
        </authorList>
    </citation>
    <scope>NUCLEOTIDE SEQUENCE [LARGE SCALE GENOMIC DNA]</scope>
    <source>
        <strain evidence="2">CCUG 58728</strain>
    </source>
</reference>
<protein>
    <submittedName>
        <fullName evidence="1">Mbeg1-like protein</fullName>
    </submittedName>
</protein>
<accession>A0ABV8CZ25</accession>
<keyword evidence="2" id="KW-1185">Reference proteome</keyword>
<sequence>MPTILDYVKENAHKDFGELSLNSVDIAVLNELGYLPLGEGVDLNQPVSFQTLKKIFFAHDQVLAYSFTVRKERVDLLYAVLEAPRYQGLQLLSYVNEIDSEYEKQFAAMVVELPKIAHRQAIFRGTDETFIGWKEDFKMTYMSEIPAQRRAKQFLIESLEQAPYKLVLSGHSKGGNLALYAASQIESSLQNKIDQILILDAPGLHDRILESQGYQLIKDKILAIRPKESIVGVMLSSDVPSLLVDSKELGLFQHNVSAWEITGSHWKLAQGQTALSQTLEVTFRVWTHELSKQELKALFDTVFDLLLDNNITSIDVFQTDVLKSASLLLGALSKLPADKRRVLTKSTTSLLEIFIKSHREQLTLPSFKSLSGQFKNFFDNKE</sequence>
<dbReference type="InterPro" id="IPR024499">
    <property type="entry name" value="Mbeg1-like"/>
</dbReference>
<gene>
    <name evidence="1" type="ORF">ACFOSE_00495</name>
</gene>
<evidence type="ECO:0000313" key="1">
    <source>
        <dbReference type="EMBL" id="MFC3931287.1"/>
    </source>
</evidence>
<organism evidence="1 2">
    <name type="scientific">Streptococcus dentapri</name>
    <dbReference type="NCBI Taxonomy" id="573564"/>
    <lineage>
        <taxon>Bacteria</taxon>
        <taxon>Bacillati</taxon>
        <taxon>Bacillota</taxon>
        <taxon>Bacilli</taxon>
        <taxon>Lactobacillales</taxon>
        <taxon>Streptococcaceae</taxon>
        <taxon>Streptococcus</taxon>
    </lineage>
</organism>
<dbReference type="SUPFAM" id="SSF53474">
    <property type="entry name" value="alpha/beta-Hydrolases"/>
    <property type="match status" value="1"/>
</dbReference>